<accession>A0A0D2LY69</accession>
<dbReference type="AlphaFoldDB" id="A0A0D2LY69"/>
<gene>
    <name evidence="1" type="ORF">HYPSUDRAFT_48047</name>
</gene>
<reference evidence="2" key="1">
    <citation type="submission" date="2014-04" db="EMBL/GenBank/DDBJ databases">
        <title>Evolutionary Origins and Diversification of the Mycorrhizal Mutualists.</title>
        <authorList>
            <consortium name="DOE Joint Genome Institute"/>
            <consortium name="Mycorrhizal Genomics Consortium"/>
            <person name="Kohler A."/>
            <person name="Kuo A."/>
            <person name="Nagy L.G."/>
            <person name="Floudas D."/>
            <person name="Copeland A."/>
            <person name="Barry K.W."/>
            <person name="Cichocki N."/>
            <person name="Veneault-Fourrey C."/>
            <person name="LaButti K."/>
            <person name="Lindquist E.A."/>
            <person name="Lipzen A."/>
            <person name="Lundell T."/>
            <person name="Morin E."/>
            <person name="Murat C."/>
            <person name="Riley R."/>
            <person name="Ohm R."/>
            <person name="Sun H."/>
            <person name="Tunlid A."/>
            <person name="Henrissat B."/>
            <person name="Grigoriev I.V."/>
            <person name="Hibbett D.S."/>
            <person name="Martin F."/>
        </authorList>
    </citation>
    <scope>NUCLEOTIDE SEQUENCE [LARGE SCALE GENOMIC DNA]</scope>
    <source>
        <strain evidence="2">FD-334 SS-4</strain>
    </source>
</reference>
<proteinExistence type="predicted"/>
<evidence type="ECO:0000313" key="1">
    <source>
        <dbReference type="EMBL" id="KJA15823.1"/>
    </source>
</evidence>
<sequence>MLFGSAHLQILRISIQVFFCALLFKILESMLNISPTGAPCTSFALHVKLIC</sequence>
<name>A0A0D2LY69_HYPSF</name>
<organism evidence="1 2">
    <name type="scientific">Hypholoma sublateritium (strain FD-334 SS-4)</name>
    <dbReference type="NCBI Taxonomy" id="945553"/>
    <lineage>
        <taxon>Eukaryota</taxon>
        <taxon>Fungi</taxon>
        <taxon>Dikarya</taxon>
        <taxon>Basidiomycota</taxon>
        <taxon>Agaricomycotina</taxon>
        <taxon>Agaricomycetes</taxon>
        <taxon>Agaricomycetidae</taxon>
        <taxon>Agaricales</taxon>
        <taxon>Agaricineae</taxon>
        <taxon>Strophariaceae</taxon>
        <taxon>Hypholoma</taxon>
    </lineage>
</organism>
<dbReference type="Proteomes" id="UP000054270">
    <property type="component" value="Unassembled WGS sequence"/>
</dbReference>
<evidence type="ECO:0000313" key="2">
    <source>
        <dbReference type="Proteomes" id="UP000054270"/>
    </source>
</evidence>
<protein>
    <submittedName>
        <fullName evidence="1">Uncharacterized protein</fullName>
    </submittedName>
</protein>
<keyword evidence="2" id="KW-1185">Reference proteome</keyword>
<dbReference type="EMBL" id="KN817634">
    <property type="protein sequence ID" value="KJA15823.1"/>
    <property type="molecule type" value="Genomic_DNA"/>
</dbReference>